<dbReference type="InterPro" id="IPR036691">
    <property type="entry name" value="Endo/exonu/phosph_ase_sf"/>
</dbReference>
<sequence>MEMERLSSIPIWVRFLNLPLHLWNVDCLSRIGSLIGSPLFLDSATLRCSKTTFVRLCVEIEASSPLPDAVSVEIAPGLIEKFKVDYDWRPTACKHCLTFGHNEARCCKKPIPDNDAELGMPGHPGRPSSTVDKGKGKANMTSTSAPMFQPPKKIANKLLRDAQKANTPTKEGNLPPPPSKQGSAHHANSFLPLQEIDSDLLPKDNIAASALEKQIECPDLTAAIASTSTSISGLPNSTIPAKKCVHPGDNDSPHNSSTTAMLSMQTRPSSDSTHITPFSVAIPMQPHSPNAQQPKDDVQLSQECTVKVNSNAPMFIEPLNDHLKGIDLAIYLPISEMHMAEQSLSSSEDSRGKPNNNKKKHKVSAKFKQQALISATSTKWIQADQFVHCKASPSDGSSPFFVTAVYASNSTTDRQSLWADLVSLASYSIGLPWLIGGDFNEVRYSSEKMGGRQIHSRRASRFNQCIEESCLQDLRSVGGHFSWSNNQDNRIACKLDNALVNLDWTTGFADSFVHVLSPGLSDHSALLVTVKPPIPTGPRPFKYFQMWISPGLLQCSKPSLGKIILGISYVHSSQEIATLKGHTETMESLLLWTHQAPTSKLPPIS</sequence>
<keyword evidence="3" id="KW-1185">Reference proteome</keyword>
<feature type="region of interest" description="Disordered" evidence="1">
    <location>
        <begin position="166"/>
        <end position="185"/>
    </location>
</feature>
<evidence type="ECO:0000313" key="3">
    <source>
        <dbReference type="Proteomes" id="UP001180020"/>
    </source>
</evidence>
<evidence type="ECO:0000313" key="2">
    <source>
        <dbReference type="EMBL" id="KAK1302793.1"/>
    </source>
</evidence>
<dbReference type="PANTHER" id="PTHR31286">
    <property type="entry name" value="GLYCINE-RICH CELL WALL STRUCTURAL PROTEIN 1.8-LIKE"/>
    <property type="match status" value="1"/>
</dbReference>
<dbReference type="AlphaFoldDB" id="A0AAV9DQL0"/>
<name>A0AAV9DQL0_ACOCL</name>
<proteinExistence type="predicted"/>
<gene>
    <name evidence="2" type="ORF">QJS10_CPB12g00475</name>
</gene>
<organism evidence="2 3">
    <name type="scientific">Acorus calamus</name>
    <name type="common">Sweet flag</name>
    <dbReference type="NCBI Taxonomy" id="4465"/>
    <lineage>
        <taxon>Eukaryota</taxon>
        <taxon>Viridiplantae</taxon>
        <taxon>Streptophyta</taxon>
        <taxon>Embryophyta</taxon>
        <taxon>Tracheophyta</taxon>
        <taxon>Spermatophyta</taxon>
        <taxon>Magnoliopsida</taxon>
        <taxon>Liliopsida</taxon>
        <taxon>Acoraceae</taxon>
        <taxon>Acorus</taxon>
    </lineage>
</organism>
<reference evidence="2" key="1">
    <citation type="journal article" date="2023" name="Nat. Commun.">
        <title>Diploid and tetraploid genomes of Acorus and the evolution of monocots.</title>
        <authorList>
            <person name="Ma L."/>
            <person name="Liu K.W."/>
            <person name="Li Z."/>
            <person name="Hsiao Y.Y."/>
            <person name="Qi Y."/>
            <person name="Fu T."/>
            <person name="Tang G.D."/>
            <person name="Zhang D."/>
            <person name="Sun W.H."/>
            <person name="Liu D.K."/>
            <person name="Li Y."/>
            <person name="Chen G.Z."/>
            <person name="Liu X.D."/>
            <person name="Liao X.Y."/>
            <person name="Jiang Y.T."/>
            <person name="Yu X."/>
            <person name="Hao Y."/>
            <person name="Huang J."/>
            <person name="Zhao X.W."/>
            <person name="Ke S."/>
            <person name="Chen Y.Y."/>
            <person name="Wu W.L."/>
            <person name="Hsu J.L."/>
            <person name="Lin Y.F."/>
            <person name="Huang M.D."/>
            <person name="Li C.Y."/>
            <person name="Huang L."/>
            <person name="Wang Z.W."/>
            <person name="Zhao X."/>
            <person name="Zhong W.Y."/>
            <person name="Peng D.H."/>
            <person name="Ahmad S."/>
            <person name="Lan S."/>
            <person name="Zhang J.S."/>
            <person name="Tsai W.C."/>
            <person name="Van de Peer Y."/>
            <person name="Liu Z.J."/>
        </authorList>
    </citation>
    <scope>NUCLEOTIDE SEQUENCE</scope>
    <source>
        <strain evidence="2">CP</strain>
    </source>
</reference>
<comment type="caution">
    <text evidence="2">The sequence shown here is derived from an EMBL/GenBank/DDBJ whole genome shotgun (WGS) entry which is preliminary data.</text>
</comment>
<dbReference type="Gene3D" id="3.60.10.10">
    <property type="entry name" value="Endonuclease/exonuclease/phosphatase"/>
    <property type="match status" value="1"/>
</dbReference>
<dbReference type="SUPFAM" id="SSF56219">
    <property type="entry name" value="DNase I-like"/>
    <property type="match status" value="1"/>
</dbReference>
<evidence type="ECO:0000256" key="1">
    <source>
        <dbReference type="SAM" id="MobiDB-lite"/>
    </source>
</evidence>
<evidence type="ECO:0008006" key="4">
    <source>
        <dbReference type="Google" id="ProtNLM"/>
    </source>
</evidence>
<dbReference type="Proteomes" id="UP001180020">
    <property type="component" value="Unassembled WGS sequence"/>
</dbReference>
<dbReference type="InterPro" id="IPR040256">
    <property type="entry name" value="At4g02000-like"/>
</dbReference>
<reference evidence="2" key="2">
    <citation type="submission" date="2023-06" db="EMBL/GenBank/DDBJ databases">
        <authorList>
            <person name="Ma L."/>
            <person name="Liu K.-W."/>
            <person name="Li Z."/>
            <person name="Hsiao Y.-Y."/>
            <person name="Qi Y."/>
            <person name="Fu T."/>
            <person name="Tang G."/>
            <person name="Zhang D."/>
            <person name="Sun W.-H."/>
            <person name="Liu D.-K."/>
            <person name="Li Y."/>
            <person name="Chen G.-Z."/>
            <person name="Liu X.-D."/>
            <person name="Liao X.-Y."/>
            <person name="Jiang Y.-T."/>
            <person name="Yu X."/>
            <person name="Hao Y."/>
            <person name="Huang J."/>
            <person name="Zhao X.-W."/>
            <person name="Ke S."/>
            <person name="Chen Y.-Y."/>
            <person name="Wu W.-L."/>
            <person name="Hsu J.-L."/>
            <person name="Lin Y.-F."/>
            <person name="Huang M.-D."/>
            <person name="Li C.-Y."/>
            <person name="Huang L."/>
            <person name="Wang Z.-W."/>
            <person name="Zhao X."/>
            <person name="Zhong W.-Y."/>
            <person name="Peng D.-H."/>
            <person name="Ahmad S."/>
            <person name="Lan S."/>
            <person name="Zhang J.-S."/>
            <person name="Tsai W.-C."/>
            <person name="Van De Peer Y."/>
            <person name="Liu Z.-J."/>
        </authorList>
    </citation>
    <scope>NUCLEOTIDE SEQUENCE</scope>
    <source>
        <strain evidence="2">CP</strain>
        <tissue evidence="2">Leaves</tissue>
    </source>
</reference>
<accession>A0AAV9DQL0</accession>
<feature type="region of interest" description="Disordered" evidence="1">
    <location>
        <begin position="342"/>
        <end position="364"/>
    </location>
</feature>
<dbReference type="EMBL" id="JAUJYO010000012">
    <property type="protein sequence ID" value="KAK1302793.1"/>
    <property type="molecule type" value="Genomic_DNA"/>
</dbReference>
<dbReference type="PANTHER" id="PTHR31286:SF180">
    <property type="entry name" value="OS10G0362600 PROTEIN"/>
    <property type="match status" value="1"/>
</dbReference>
<feature type="region of interest" description="Disordered" evidence="1">
    <location>
        <begin position="117"/>
        <end position="149"/>
    </location>
</feature>
<protein>
    <recommendedName>
        <fullName evidence="4">DUF4283 domain-containing protein</fullName>
    </recommendedName>
</protein>